<feature type="compositionally biased region" description="Acidic residues" evidence="2">
    <location>
        <begin position="335"/>
        <end position="347"/>
    </location>
</feature>
<feature type="domain" description="EGF-like" evidence="4">
    <location>
        <begin position="86"/>
        <end position="120"/>
    </location>
</feature>
<dbReference type="STRING" id="2018661.A0A2A2M1E8"/>
<keyword evidence="6" id="KW-1185">Reference proteome</keyword>
<accession>A0A2A2M1E8</accession>
<reference evidence="5 6" key="1">
    <citation type="journal article" date="2017" name="Curr. Biol.">
        <title>Genome architecture and evolution of a unichromosomal asexual nematode.</title>
        <authorList>
            <person name="Fradin H."/>
            <person name="Zegar C."/>
            <person name="Gutwein M."/>
            <person name="Lucas J."/>
            <person name="Kovtun M."/>
            <person name="Corcoran D."/>
            <person name="Baugh L.R."/>
            <person name="Kiontke K."/>
            <person name="Gunsalus K."/>
            <person name="Fitch D.H."/>
            <person name="Piano F."/>
        </authorList>
    </citation>
    <scope>NUCLEOTIDE SEQUENCE [LARGE SCALE GENOMIC DNA]</scope>
    <source>
        <strain evidence="5">PF1309</strain>
    </source>
</reference>
<dbReference type="PROSITE" id="PS00022">
    <property type="entry name" value="EGF_1"/>
    <property type="match status" value="2"/>
</dbReference>
<proteinExistence type="predicted"/>
<comment type="caution">
    <text evidence="5">The sequence shown here is derived from an EMBL/GenBank/DDBJ whole genome shotgun (WGS) entry which is preliminary data.</text>
</comment>
<feature type="compositionally biased region" description="Acidic residues" evidence="2">
    <location>
        <begin position="310"/>
        <end position="322"/>
    </location>
</feature>
<evidence type="ECO:0000256" key="1">
    <source>
        <dbReference type="PROSITE-ProRule" id="PRU00076"/>
    </source>
</evidence>
<feature type="region of interest" description="Disordered" evidence="2">
    <location>
        <begin position="267"/>
        <end position="347"/>
    </location>
</feature>
<feature type="transmembrane region" description="Helical" evidence="3">
    <location>
        <begin position="12"/>
        <end position="31"/>
    </location>
</feature>
<evidence type="ECO:0000259" key="4">
    <source>
        <dbReference type="PROSITE" id="PS50026"/>
    </source>
</evidence>
<dbReference type="InterPro" id="IPR000742">
    <property type="entry name" value="EGF"/>
</dbReference>
<keyword evidence="3" id="KW-1133">Transmembrane helix</keyword>
<evidence type="ECO:0000256" key="3">
    <source>
        <dbReference type="SAM" id="Phobius"/>
    </source>
</evidence>
<name>A0A2A2M1E8_9BILA</name>
<evidence type="ECO:0000313" key="6">
    <source>
        <dbReference type="Proteomes" id="UP000218231"/>
    </source>
</evidence>
<keyword evidence="1" id="KW-0245">EGF-like domain</keyword>
<keyword evidence="1" id="KW-1015">Disulfide bond</keyword>
<feature type="disulfide bond" evidence="1">
    <location>
        <begin position="110"/>
        <end position="119"/>
    </location>
</feature>
<sequence>MTTTAESSRRLWVGPLLLILIIALIYVFSLMPASPHHNIDYDGQLSQSNFEAAGRKAEIRFITICRHNGFLNETDGSCVCDDRRYTGRYCEIPVCYNNGTYSQLNRQCNCPWPYEGQHCNFMCHEKANITDRDVSGKFCKCVNLCESDPCVYGFMVHGKCRCHPGFTGDSCELCNHHETYDCGNSYINKKRAAVNSRLTLRGLSFCMITIGLLCVSARRRRTAAFTPPNETWYRLFRTGRCTQEFICGRTLILREDRRRTPRHTVQRFVPTPATPPPSYISINMTGQTEDGAPPSYEEATRVLMEHANSNDEEEEQKSDEETVQIHQSQQPEVKETDEESKDDIAEE</sequence>
<dbReference type="AlphaFoldDB" id="A0A2A2M1E8"/>
<dbReference type="PROSITE" id="PS50026">
    <property type="entry name" value="EGF_3"/>
    <property type="match status" value="1"/>
</dbReference>
<dbReference type="Proteomes" id="UP000218231">
    <property type="component" value="Unassembled WGS sequence"/>
</dbReference>
<dbReference type="OrthoDB" id="6130531at2759"/>
<gene>
    <name evidence="5" type="ORF">WR25_08983</name>
</gene>
<protein>
    <recommendedName>
        <fullName evidence="4">EGF-like domain-containing protein</fullName>
    </recommendedName>
</protein>
<evidence type="ECO:0000256" key="2">
    <source>
        <dbReference type="SAM" id="MobiDB-lite"/>
    </source>
</evidence>
<keyword evidence="3" id="KW-0812">Transmembrane</keyword>
<comment type="caution">
    <text evidence="1">Lacks conserved residue(s) required for the propagation of feature annotation.</text>
</comment>
<dbReference type="EMBL" id="LIAE01006252">
    <property type="protein sequence ID" value="PAV92203.1"/>
    <property type="molecule type" value="Genomic_DNA"/>
</dbReference>
<dbReference type="SMART" id="SM00181">
    <property type="entry name" value="EGF"/>
    <property type="match status" value="2"/>
</dbReference>
<evidence type="ECO:0000313" key="5">
    <source>
        <dbReference type="EMBL" id="PAV92203.1"/>
    </source>
</evidence>
<keyword evidence="3" id="KW-0472">Membrane</keyword>
<organism evidence="5 6">
    <name type="scientific">Diploscapter pachys</name>
    <dbReference type="NCBI Taxonomy" id="2018661"/>
    <lineage>
        <taxon>Eukaryota</taxon>
        <taxon>Metazoa</taxon>
        <taxon>Ecdysozoa</taxon>
        <taxon>Nematoda</taxon>
        <taxon>Chromadorea</taxon>
        <taxon>Rhabditida</taxon>
        <taxon>Rhabditina</taxon>
        <taxon>Rhabditomorpha</taxon>
        <taxon>Rhabditoidea</taxon>
        <taxon>Rhabditidae</taxon>
        <taxon>Diploscapter</taxon>
    </lineage>
</organism>